<feature type="active site" description="Charge relay system" evidence="5">
    <location>
        <position position="347"/>
    </location>
</feature>
<dbReference type="CDD" id="cd07480">
    <property type="entry name" value="Peptidases_S8_12"/>
    <property type="match status" value="1"/>
</dbReference>
<dbReference type="PROSITE" id="PS51892">
    <property type="entry name" value="SUBTILASE"/>
    <property type="match status" value="1"/>
</dbReference>
<evidence type="ECO:0000256" key="5">
    <source>
        <dbReference type="PROSITE-ProRule" id="PRU01240"/>
    </source>
</evidence>
<keyword evidence="4 5" id="KW-0720">Serine protease</keyword>
<dbReference type="Pfam" id="PF00082">
    <property type="entry name" value="Peptidase_S8"/>
    <property type="match status" value="1"/>
</dbReference>
<dbReference type="AlphaFoldDB" id="A0A0C1RIN3"/>
<evidence type="ECO:0000259" key="7">
    <source>
        <dbReference type="Pfam" id="PF00082"/>
    </source>
</evidence>
<keyword evidence="2 5" id="KW-0645">Protease</keyword>
<comment type="similarity">
    <text evidence="1 5 6">Belongs to the peptidase S8 family.</text>
</comment>
<dbReference type="STRING" id="1479485.DA73_0213615"/>
<dbReference type="SUPFAM" id="SSF52743">
    <property type="entry name" value="Subtilisin-like"/>
    <property type="match status" value="1"/>
</dbReference>
<dbReference type="PANTHER" id="PTHR43806:SF66">
    <property type="entry name" value="SERIN ENDOPEPTIDASE"/>
    <property type="match status" value="1"/>
</dbReference>
<dbReference type="InterPro" id="IPR023828">
    <property type="entry name" value="Peptidase_S8_Ser-AS"/>
</dbReference>
<evidence type="ECO:0000256" key="6">
    <source>
        <dbReference type="RuleBase" id="RU003355"/>
    </source>
</evidence>
<feature type="active site" description="Charge relay system" evidence="5">
    <location>
        <position position="147"/>
    </location>
</feature>
<dbReference type="PANTHER" id="PTHR43806">
    <property type="entry name" value="PEPTIDASE S8"/>
    <property type="match status" value="1"/>
</dbReference>
<name>A0A0C1RIN3_9CYAN</name>
<proteinExistence type="inferred from homology"/>
<dbReference type="PRINTS" id="PR00723">
    <property type="entry name" value="SUBTILISIN"/>
</dbReference>
<evidence type="ECO:0000256" key="3">
    <source>
        <dbReference type="ARBA" id="ARBA00022801"/>
    </source>
</evidence>
<dbReference type="GO" id="GO:0004252">
    <property type="term" value="F:serine-type endopeptidase activity"/>
    <property type="evidence" value="ECO:0007669"/>
    <property type="project" value="UniProtKB-UniRule"/>
</dbReference>
<accession>A0A0C1RIN3</accession>
<protein>
    <recommendedName>
        <fullName evidence="7">Peptidase S8/S53 domain-containing protein</fullName>
    </recommendedName>
</protein>
<dbReference type="InterPro" id="IPR050131">
    <property type="entry name" value="Peptidase_S8_subtilisin-like"/>
</dbReference>
<gene>
    <name evidence="8" type="ORF">DA73_0213615</name>
</gene>
<sequence length="408" mass="42807">MVVTMEQDQLIILRNTSRVDLSDLFSGRSRSIQSVRASEGINLRLDVESLDKQDLFEVRRDPEVVSIAPPMPIALVKPVASQQTEASPTGVTWGVSVTRASESPFTGKGVTVAVLDSGIDAEHEAFRGIQLVQRDFTGEGNGDNYGHGTHCAGTLFGQPINGLRYSIAPGVQRALIGKVLNGVGGGTTAGIYQALLWAINENAHVISLSLGLDFPGYVNKLVAEKEYPMDLATSKALEAYRANIRLFESLAELTRARGAVFQQGTVVIAAAGNESKRDIKPDYELAVTPPAAADGIISVGALRTDGEPHNALTVADFSNTGVNIAAPGVDIYSAAVGGGYIDMSGTSMATPHVAGVAALWAEKILSETRTVSSTELSARLIGQATKSRIATGVDPLDVGAGLVQAPLS</sequence>
<dbReference type="GO" id="GO:0005615">
    <property type="term" value="C:extracellular space"/>
    <property type="evidence" value="ECO:0007669"/>
    <property type="project" value="TreeGrafter"/>
</dbReference>
<feature type="active site" description="Charge relay system" evidence="5">
    <location>
        <position position="116"/>
    </location>
</feature>
<keyword evidence="3 5" id="KW-0378">Hydrolase</keyword>
<evidence type="ECO:0000256" key="2">
    <source>
        <dbReference type="ARBA" id="ARBA00022670"/>
    </source>
</evidence>
<feature type="domain" description="Peptidase S8/S53" evidence="7">
    <location>
        <begin position="107"/>
        <end position="387"/>
    </location>
</feature>
<organism evidence="8">
    <name type="scientific">Tolypothrix bouteillei VB521301</name>
    <dbReference type="NCBI Taxonomy" id="1479485"/>
    <lineage>
        <taxon>Bacteria</taxon>
        <taxon>Bacillati</taxon>
        <taxon>Cyanobacteriota</taxon>
        <taxon>Cyanophyceae</taxon>
        <taxon>Nostocales</taxon>
        <taxon>Tolypothrichaceae</taxon>
        <taxon>Tolypothrix</taxon>
    </lineage>
</organism>
<dbReference type="MEROPS" id="S08.141"/>
<reference evidence="8" key="1">
    <citation type="journal article" date="2015" name="Genome Announc.">
        <title>Draft Genome Sequence of Tolypothrix boutellei Strain VB521301.</title>
        <authorList>
            <person name="Chandrababunaidu M.M."/>
            <person name="Singh D."/>
            <person name="Sen D."/>
            <person name="Bhan S."/>
            <person name="Das S."/>
            <person name="Gupta A."/>
            <person name="Adhikary S.P."/>
            <person name="Tripathy S."/>
        </authorList>
    </citation>
    <scope>NUCLEOTIDE SEQUENCE</scope>
    <source>
        <strain evidence="8">VB521301</strain>
    </source>
</reference>
<dbReference type="InterPro" id="IPR015500">
    <property type="entry name" value="Peptidase_S8_subtilisin-rel"/>
</dbReference>
<dbReference type="InterPro" id="IPR000209">
    <property type="entry name" value="Peptidase_S8/S53_dom"/>
</dbReference>
<evidence type="ECO:0000313" key="8">
    <source>
        <dbReference type="EMBL" id="KIE11840.1"/>
    </source>
</evidence>
<dbReference type="PROSITE" id="PS00138">
    <property type="entry name" value="SUBTILASE_SER"/>
    <property type="match status" value="1"/>
</dbReference>
<dbReference type="PROSITE" id="PS00136">
    <property type="entry name" value="SUBTILASE_ASP"/>
    <property type="match status" value="1"/>
</dbReference>
<dbReference type="InterPro" id="IPR023827">
    <property type="entry name" value="Peptidase_S8_Asp-AS"/>
</dbReference>
<dbReference type="Gene3D" id="3.40.50.200">
    <property type="entry name" value="Peptidase S8/S53 domain"/>
    <property type="match status" value="1"/>
</dbReference>
<dbReference type="InterPro" id="IPR036852">
    <property type="entry name" value="Peptidase_S8/S53_dom_sf"/>
</dbReference>
<dbReference type="GO" id="GO:0006508">
    <property type="term" value="P:proteolysis"/>
    <property type="evidence" value="ECO:0007669"/>
    <property type="project" value="UniProtKB-KW"/>
</dbReference>
<evidence type="ECO:0000256" key="1">
    <source>
        <dbReference type="ARBA" id="ARBA00011073"/>
    </source>
</evidence>
<comment type="caution">
    <text evidence="8">The sequence shown here is derived from an EMBL/GenBank/DDBJ whole genome shotgun (WGS) entry which is preliminary data.</text>
</comment>
<evidence type="ECO:0000256" key="4">
    <source>
        <dbReference type="ARBA" id="ARBA00022825"/>
    </source>
</evidence>
<dbReference type="EMBL" id="JHEG02000040">
    <property type="protein sequence ID" value="KIE11840.1"/>
    <property type="molecule type" value="Genomic_DNA"/>
</dbReference>